<feature type="compositionally biased region" description="Polar residues" evidence="1">
    <location>
        <begin position="129"/>
        <end position="145"/>
    </location>
</feature>
<gene>
    <name evidence="2" type="ORF">UFOPK2810_00085</name>
</gene>
<dbReference type="EMBL" id="CAEZYZ010000007">
    <property type="protein sequence ID" value="CAB4736878.1"/>
    <property type="molecule type" value="Genomic_DNA"/>
</dbReference>
<dbReference type="InterPro" id="IPR036278">
    <property type="entry name" value="Sialidase_sf"/>
</dbReference>
<feature type="region of interest" description="Disordered" evidence="1">
    <location>
        <begin position="128"/>
        <end position="151"/>
    </location>
</feature>
<sequence>MISFRILTLSAATALLLTGLPSVAVAAEMPGDACAAEGQIRPLGSGSIQCVSGVWQPSTLSPASPTAPTSSSNAKTAKIFAPVGVALSQATFGSTGKQVADATAFLLPSGQVRLFAFVNDTTGLPGLRSATSTSKTGLTFTNDGTNPFPGTPVGQPRAVALGGNSLRLFFVEGGNVNSAVSSDGGATFAREGTVLTTEQAGFEPGVITVIKHKGVYRAYFSNLEKPGERAQRVMKTATSPDMLHWTVGPTVVAQGGSHPFAVTDKTGKVALYYAADRGSTYGIFVSTSKDGINFSKEKFVMAGSADQDIIKLSNGKALMYYGADLGAEGFGVKVARAVGNIIP</sequence>
<reference evidence="2" key="1">
    <citation type="submission" date="2020-05" db="EMBL/GenBank/DDBJ databases">
        <authorList>
            <person name="Chiriac C."/>
            <person name="Salcher M."/>
            <person name="Ghai R."/>
            <person name="Kavagutti S V."/>
        </authorList>
    </citation>
    <scope>NUCLEOTIDE SEQUENCE</scope>
</reference>
<dbReference type="AlphaFoldDB" id="A0A6J6SQD0"/>
<protein>
    <submittedName>
        <fullName evidence="2">Unannotated protein</fullName>
    </submittedName>
</protein>
<dbReference type="SUPFAM" id="SSF75005">
    <property type="entry name" value="Arabinanase/levansucrase/invertase"/>
    <property type="match status" value="1"/>
</dbReference>
<dbReference type="InterPro" id="IPR023296">
    <property type="entry name" value="Glyco_hydro_beta-prop_sf"/>
</dbReference>
<evidence type="ECO:0000256" key="1">
    <source>
        <dbReference type="SAM" id="MobiDB-lite"/>
    </source>
</evidence>
<dbReference type="Gene3D" id="2.115.10.20">
    <property type="entry name" value="Glycosyl hydrolase domain, family 43"/>
    <property type="match status" value="1"/>
</dbReference>
<evidence type="ECO:0000313" key="2">
    <source>
        <dbReference type="EMBL" id="CAB4736878.1"/>
    </source>
</evidence>
<dbReference type="SUPFAM" id="SSF50939">
    <property type="entry name" value="Sialidases"/>
    <property type="match status" value="1"/>
</dbReference>
<organism evidence="2">
    <name type="scientific">freshwater metagenome</name>
    <dbReference type="NCBI Taxonomy" id="449393"/>
    <lineage>
        <taxon>unclassified sequences</taxon>
        <taxon>metagenomes</taxon>
        <taxon>ecological metagenomes</taxon>
    </lineage>
</organism>
<accession>A0A6J6SQD0</accession>
<name>A0A6J6SQD0_9ZZZZ</name>
<proteinExistence type="predicted"/>